<keyword evidence="4 7" id="KW-0812">Transmembrane</keyword>
<comment type="subcellular location">
    <subcellularLocation>
        <location evidence="1 7">Membrane</location>
        <topology evidence="1 7">Multi-pass membrane protein</topology>
    </subcellularLocation>
</comment>
<dbReference type="EMBL" id="KZ824435">
    <property type="protein sequence ID" value="RAL01454.1"/>
    <property type="molecule type" value="Genomic_DNA"/>
</dbReference>
<dbReference type="GO" id="GO:0005886">
    <property type="term" value="C:plasma membrane"/>
    <property type="evidence" value="ECO:0007669"/>
    <property type="project" value="UniProtKB-ARBA"/>
</dbReference>
<dbReference type="RefSeq" id="XP_025575781.1">
    <property type="nucleotide sequence ID" value="XM_025724624.1"/>
</dbReference>
<keyword evidence="11" id="KW-1185">Reference proteome</keyword>
<evidence type="ECO:0000313" key="11">
    <source>
        <dbReference type="Proteomes" id="UP000249402"/>
    </source>
</evidence>
<dbReference type="Gene3D" id="1.20.1250.20">
    <property type="entry name" value="MFS general substrate transporter like domains"/>
    <property type="match status" value="1"/>
</dbReference>
<feature type="transmembrane region" description="Helical" evidence="9">
    <location>
        <begin position="511"/>
        <end position="535"/>
    </location>
</feature>
<evidence type="ECO:0000256" key="5">
    <source>
        <dbReference type="ARBA" id="ARBA00022989"/>
    </source>
</evidence>
<proteinExistence type="inferred from homology"/>
<dbReference type="InterPro" id="IPR036259">
    <property type="entry name" value="MFS_trans_sf"/>
</dbReference>
<comment type="similarity">
    <text evidence="2 7">Belongs to the major facilitator superfamily. Proton-dependent oligopeptide transporter (POT/PTR) (TC 2.A.17) family.</text>
</comment>
<evidence type="ECO:0000256" key="2">
    <source>
        <dbReference type="ARBA" id="ARBA00005982"/>
    </source>
</evidence>
<evidence type="ECO:0000256" key="4">
    <source>
        <dbReference type="ARBA" id="ARBA00022692"/>
    </source>
</evidence>
<organism evidence="10 11">
    <name type="scientific">Aspergillus ibericus CBS 121593</name>
    <dbReference type="NCBI Taxonomy" id="1448316"/>
    <lineage>
        <taxon>Eukaryota</taxon>
        <taxon>Fungi</taxon>
        <taxon>Dikarya</taxon>
        <taxon>Ascomycota</taxon>
        <taxon>Pezizomycotina</taxon>
        <taxon>Eurotiomycetes</taxon>
        <taxon>Eurotiomycetidae</taxon>
        <taxon>Eurotiales</taxon>
        <taxon>Aspergillaceae</taxon>
        <taxon>Aspergillus</taxon>
        <taxon>Aspergillus subgen. Circumdati</taxon>
    </lineage>
</organism>
<feature type="region of interest" description="Disordered" evidence="8">
    <location>
        <begin position="35"/>
        <end position="58"/>
    </location>
</feature>
<evidence type="ECO:0000313" key="10">
    <source>
        <dbReference type="EMBL" id="RAL01454.1"/>
    </source>
</evidence>
<sequence>MNPSDPAEVAEIAKSAAFSHDAHRDEKNDRISAELRQTSSPEIEEVHATTEKGVGSSSVPYEDDAALQKILPTYDELKTLRRVAGKIPWTAYTVAFVELCERFSYYGTTAVFVNFIQRPLPAGSSAGATHGRDNLVPGALGMGQQASTGLTLFNSFWSYIMPLMGAFMADQYWGRFRTIMFSIAAALVGHTILVISAIPPVIKNPHGAIGCFSIGLIIMGIGTGGFKSNISPLIAEQYREEKPYIKTLASGERVIVDPAATVARIYLYFYLMINIGSILGQVSMVYAERYVGFWLSYLLPTIMFTFCPTVLFLCRNKYYLVKPTGSVYIQAFRLWKLAMQGRWSLNPARLFKKNPAPFWEPVKPSALGPNRPQWMTFDDEWVDEVARGLKACRVFLWYPLYWLAYNQMLNNLTSQAATMKLGGVPNDIINNLNPLSLIIFIPIMDQLIYPGLRKIGIKFTPLKRITAGFFTAGLSMIAATVTQYYIYQKGQCGKQANYCLDEYNSHSPISVWVQALVYILGGLSEIFASVTSLEYAFTKAPRNMRSLVQAVALFMNAFSSAIGQAFVGLSNDPLLVWNYAVIAILAFVGAGGFWLTNYKLDRQEDELNHLPESQYQGRSADHVDEEHR</sequence>
<evidence type="ECO:0000256" key="9">
    <source>
        <dbReference type="SAM" id="Phobius"/>
    </source>
</evidence>
<dbReference type="Pfam" id="PF00854">
    <property type="entry name" value="PTR2"/>
    <property type="match status" value="1"/>
</dbReference>
<dbReference type="PANTHER" id="PTHR11654">
    <property type="entry name" value="OLIGOPEPTIDE TRANSPORTER-RELATED"/>
    <property type="match status" value="1"/>
</dbReference>
<name>A0A395H5F1_9EURO</name>
<dbReference type="OrthoDB" id="8904098at2759"/>
<feature type="transmembrane region" description="Helical" evidence="9">
    <location>
        <begin position="150"/>
        <end position="169"/>
    </location>
</feature>
<dbReference type="InterPro" id="IPR000109">
    <property type="entry name" value="POT_fam"/>
</dbReference>
<evidence type="ECO:0000256" key="1">
    <source>
        <dbReference type="ARBA" id="ARBA00004141"/>
    </source>
</evidence>
<dbReference type="InterPro" id="IPR018456">
    <property type="entry name" value="PTR2_symporter_CS"/>
</dbReference>
<evidence type="ECO:0000256" key="6">
    <source>
        <dbReference type="ARBA" id="ARBA00023136"/>
    </source>
</evidence>
<keyword evidence="5 9" id="KW-1133">Transmembrane helix</keyword>
<dbReference type="AlphaFoldDB" id="A0A395H5F1"/>
<feature type="transmembrane region" description="Helical" evidence="9">
    <location>
        <begin position="293"/>
        <end position="314"/>
    </location>
</feature>
<keyword evidence="3 7" id="KW-0813">Transport</keyword>
<feature type="transmembrane region" description="Helical" evidence="9">
    <location>
        <begin position="265"/>
        <end position="287"/>
    </location>
</feature>
<dbReference type="VEuPathDB" id="FungiDB:BO80DRAFT_58797"/>
<evidence type="ECO:0000256" key="7">
    <source>
        <dbReference type="RuleBase" id="RU003755"/>
    </source>
</evidence>
<dbReference type="PROSITE" id="PS01023">
    <property type="entry name" value="PTR2_2"/>
    <property type="match status" value="1"/>
</dbReference>
<feature type="transmembrane region" description="Helical" evidence="9">
    <location>
        <begin position="181"/>
        <end position="201"/>
    </location>
</feature>
<evidence type="ECO:0000256" key="8">
    <source>
        <dbReference type="SAM" id="MobiDB-lite"/>
    </source>
</evidence>
<dbReference type="SUPFAM" id="SSF103473">
    <property type="entry name" value="MFS general substrate transporter"/>
    <property type="match status" value="1"/>
</dbReference>
<dbReference type="GeneID" id="37229489"/>
<accession>A0A395H5F1</accession>
<dbReference type="Proteomes" id="UP000249402">
    <property type="component" value="Unassembled WGS sequence"/>
</dbReference>
<evidence type="ECO:0000256" key="3">
    <source>
        <dbReference type="ARBA" id="ARBA00022448"/>
    </source>
</evidence>
<gene>
    <name evidence="10" type="ORF">BO80DRAFT_58797</name>
</gene>
<feature type="transmembrane region" description="Helical" evidence="9">
    <location>
        <begin position="547"/>
        <end position="569"/>
    </location>
</feature>
<dbReference type="FunFam" id="1.20.1250.20:FF:000085">
    <property type="entry name" value="MFS peptide transporter Ptr2"/>
    <property type="match status" value="1"/>
</dbReference>
<reference evidence="10 11" key="1">
    <citation type="submission" date="2018-02" db="EMBL/GenBank/DDBJ databases">
        <title>The genomes of Aspergillus section Nigri reveals drivers in fungal speciation.</title>
        <authorList>
            <consortium name="DOE Joint Genome Institute"/>
            <person name="Vesth T.C."/>
            <person name="Nybo J."/>
            <person name="Theobald S."/>
            <person name="Brandl J."/>
            <person name="Frisvad J.C."/>
            <person name="Nielsen K.F."/>
            <person name="Lyhne E.K."/>
            <person name="Kogle M.E."/>
            <person name="Kuo A."/>
            <person name="Riley R."/>
            <person name="Clum A."/>
            <person name="Nolan M."/>
            <person name="Lipzen A."/>
            <person name="Salamov A."/>
            <person name="Henrissat B."/>
            <person name="Wiebenga A."/>
            <person name="De vries R.P."/>
            <person name="Grigoriev I.V."/>
            <person name="Mortensen U.H."/>
            <person name="Andersen M.R."/>
            <person name="Baker S.E."/>
        </authorList>
    </citation>
    <scope>NUCLEOTIDE SEQUENCE [LARGE SCALE GENOMIC DNA]</scope>
    <source>
        <strain evidence="10 11">CBS 121593</strain>
    </source>
</reference>
<feature type="transmembrane region" description="Helical" evidence="9">
    <location>
        <begin position="207"/>
        <end position="226"/>
    </location>
</feature>
<dbReference type="GO" id="GO:0071916">
    <property type="term" value="F:dipeptide transmembrane transporter activity"/>
    <property type="evidence" value="ECO:0007669"/>
    <property type="project" value="UniProtKB-ARBA"/>
</dbReference>
<feature type="transmembrane region" description="Helical" evidence="9">
    <location>
        <begin position="575"/>
        <end position="595"/>
    </location>
</feature>
<protein>
    <submittedName>
        <fullName evidence="10">MFS peptide transporter</fullName>
    </submittedName>
</protein>
<keyword evidence="6 9" id="KW-0472">Membrane</keyword>
<feature type="transmembrane region" description="Helical" evidence="9">
    <location>
        <begin position="467"/>
        <end position="487"/>
    </location>
</feature>